<organism evidence="4 5">
    <name type="scientific">Calocera viscosa (strain TUFC12733)</name>
    <dbReference type="NCBI Taxonomy" id="1330018"/>
    <lineage>
        <taxon>Eukaryota</taxon>
        <taxon>Fungi</taxon>
        <taxon>Dikarya</taxon>
        <taxon>Basidiomycota</taxon>
        <taxon>Agaricomycotina</taxon>
        <taxon>Dacrymycetes</taxon>
        <taxon>Dacrymycetales</taxon>
        <taxon>Dacrymycetaceae</taxon>
        <taxon>Calocera</taxon>
    </lineage>
</organism>
<evidence type="ECO:0000256" key="2">
    <source>
        <dbReference type="SAM" id="MobiDB-lite"/>
    </source>
</evidence>
<feature type="non-terminal residue" evidence="4">
    <location>
        <position position="188"/>
    </location>
</feature>
<name>A0A167KI90_CALVF</name>
<accession>A0A167KI90</accession>
<reference evidence="4 5" key="1">
    <citation type="journal article" date="2016" name="Mol. Biol. Evol.">
        <title>Comparative Genomics of Early-Diverging Mushroom-Forming Fungi Provides Insights into the Origins of Lignocellulose Decay Capabilities.</title>
        <authorList>
            <person name="Nagy L.G."/>
            <person name="Riley R."/>
            <person name="Tritt A."/>
            <person name="Adam C."/>
            <person name="Daum C."/>
            <person name="Floudas D."/>
            <person name="Sun H."/>
            <person name="Yadav J.S."/>
            <person name="Pangilinan J."/>
            <person name="Larsson K.H."/>
            <person name="Matsuura K."/>
            <person name="Barry K."/>
            <person name="Labutti K."/>
            <person name="Kuo R."/>
            <person name="Ohm R.A."/>
            <person name="Bhattacharya S.S."/>
            <person name="Shirouzu T."/>
            <person name="Yoshinaga Y."/>
            <person name="Martin F.M."/>
            <person name="Grigoriev I.V."/>
            <person name="Hibbett D.S."/>
        </authorList>
    </citation>
    <scope>NUCLEOTIDE SEQUENCE [LARGE SCALE GENOMIC DNA]</scope>
    <source>
        <strain evidence="4 5">TUFC12733</strain>
    </source>
</reference>
<protein>
    <recommendedName>
        <fullName evidence="3">Yeast cell wall synthesis Kre9/Knh1-like N-terminal domain-containing protein</fullName>
    </recommendedName>
</protein>
<evidence type="ECO:0000313" key="4">
    <source>
        <dbReference type="EMBL" id="KZO94676.1"/>
    </source>
</evidence>
<feature type="domain" description="Yeast cell wall synthesis Kre9/Knh1-like N-terminal" evidence="3">
    <location>
        <begin position="18"/>
        <end position="111"/>
    </location>
</feature>
<dbReference type="GO" id="GO:0042546">
    <property type="term" value="P:cell wall biogenesis"/>
    <property type="evidence" value="ECO:0007669"/>
    <property type="project" value="InterPro"/>
</dbReference>
<dbReference type="AlphaFoldDB" id="A0A167KI90"/>
<keyword evidence="5" id="KW-1185">Reference proteome</keyword>
<evidence type="ECO:0000259" key="3">
    <source>
        <dbReference type="Pfam" id="PF10342"/>
    </source>
</evidence>
<dbReference type="InterPro" id="IPR018466">
    <property type="entry name" value="Kre9/Knh1-like_N"/>
</dbReference>
<dbReference type="EMBL" id="KV417293">
    <property type="protein sequence ID" value="KZO94676.1"/>
    <property type="molecule type" value="Genomic_DNA"/>
</dbReference>
<dbReference type="PANTHER" id="PTHR28154:SF1">
    <property type="entry name" value="CELL WALL SYNTHESIS PROTEIN KNH1-RELATED"/>
    <property type="match status" value="1"/>
</dbReference>
<keyword evidence="1" id="KW-0732">Signal</keyword>
<dbReference type="InterPro" id="IPR045328">
    <property type="entry name" value="Kre9/Knh1"/>
</dbReference>
<evidence type="ECO:0000256" key="1">
    <source>
        <dbReference type="ARBA" id="ARBA00022729"/>
    </source>
</evidence>
<dbReference type="Pfam" id="PF10342">
    <property type="entry name" value="Kre9_KNH"/>
    <property type="match status" value="1"/>
</dbReference>
<dbReference type="Proteomes" id="UP000076738">
    <property type="component" value="Unassembled WGS sequence"/>
</dbReference>
<proteinExistence type="predicted"/>
<evidence type="ECO:0000313" key="5">
    <source>
        <dbReference type="Proteomes" id="UP000076738"/>
    </source>
</evidence>
<gene>
    <name evidence="4" type="ORF">CALVIDRAFT_470172</name>
</gene>
<feature type="non-terminal residue" evidence="4">
    <location>
        <position position="1"/>
    </location>
</feature>
<feature type="region of interest" description="Disordered" evidence="2">
    <location>
        <begin position="151"/>
        <end position="188"/>
    </location>
</feature>
<dbReference type="PANTHER" id="PTHR28154">
    <property type="entry name" value="CELL WALL SYNTHESIS PROTEIN KNH1-RELATED"/>
    <property type="match status" value="1"/>
</dbReference>
<sequence>LLLAAAQSALATIYVTNPVASTTFTGGSTAVISWEDDGSAPSLATIGAASVGIYAGSATQQTLLQMIIGSVDVSTTASIQFTVDPTIGPDSNAYFIRFTSAAYHDPSTPTYPYEQFSARFTMTGMTGQFNASVQAQIDGATGVNSIAGPAATSTPAAAHSSTPAAVGGAGSTTSTAKTTGTTGTSKSA</sequence>
<dbReference type="GO" id="GO:0006078">
    <property type="term" value="P:(1-&gt;6)-beta-D-glucan biosynthetic process"/>
    <property type="evidence" value="ECO:0007669"/>
    <property type="project" value="InterPro"/>
</dbReference>
<dbReference type="OrthoDB" id="2432613at2759"/>
<dbReference type="STRING" id="1330018.A0A167KI90"/>